<dbReference type="AlphaFoldDB" id="A0A6N7LLA9"/>
<dbReference type="Proteomes" id="UP000439983">
    <property type="component" value="Unassembled WGS sequence"/>
</dbReference>
<comment type="caution">
    <text evidence="2">The sequence shown here is derived from an EMBL/GenBank/DDBJ whole genome shotgun (WGS) entry which is preliminary data.</text>
</comment>
<dbReference type="RefSeq" id="WP_153441834.1">
    <property type="nucleotide sequence ID" value="NZ_JACIGA010000027.1"/>
</dbReference>
<sequence length="58" mass="6024">MKTDMTAYGVTELSPEEAFATSGGNWLAPLAVISGVVGIGLITAAALIEAIQRMKDRS</sequence>
<protein>
    <recommendedName>
        <fullName evidence="4">Class IIb bacteriocin, lactobin A/cerein 7B family</fullName>
    </recommendedName>
</protein>
<keyword evidence="1" id="KW-1133">Transmembrane helix</keyword>
<evidence type="ECO:0008006" key="4">
    <source>
        <dbReference type="Google" id="ProtNLM"/>
    </source>
</evidence>
<dbReference type="OrthoDB" id="8426471at2"/>
<dbReference type="EMBL" id="WITC01000114">
    <property type="protein sequence ID" value="MQX17998.1"/>
    <property type="molecule type" value="Genomic_DNA"/>
</dbReference>
<name>A0A6N7LLA9_SINTE</name>
<keyword evidence="3" id="KW-1185">Reference proteome</keyword>
<gene>
    <name evidence="2" type="ORF">GHK62_25625</name>
</gene>
<keyword evidence="1" id="KW-0812">Transmembrane</keyword>
<keyword evidence="1" id="KW-0472">Membrane</keyword>
<evidence type="ECO:0000313" key="3">
    <source>
        <dbReference type="Proteomes" id="UP000439983"/>
    </source>
</evidence>
<evidence type="ECO:0000313" key="2">
    <source>
        <dbReference type="EMBL" id="MQX17998.1"/>
    </source>
</evidence>
<accession>A0A6N7LLA9</accession>
<feature type="transmembrane region" description="Helical" evidence="1">
    <location>
        <begin position="26"/>
        <end position="48"/>
    </location>
</feature>
<reference evidence="2 3" key="1">
    <citation type="journal article" date="2013" name="Genome Biol.">
        <title>Comparative genomics of the core and accessory genomes of 48 Sinorhizobium strains comprising five genospecies.</title>
        <authorList>
            <person name="Sugawara M."/>
            <person name="Epstein B."/>
            <person name="Badgley B.D."/>
            <person name="Unno T."/>
            <person name="Xu L."/>
            <person name="Reese J."/>
            <person name="Gyaneshwar P."/>
            <person name="Denny R."/>
            <person name="Mudge J."/>
            <person name="Bharti A.K."/>
            <person name="Farmer A.D."/>
            <person name="May G.D."/>
            <person name="Woodward J.E."/>
            <person name="Medigue C."/>
            <person name="Vallenet D."/>
            <person name="Lajus A."/>
            <person name="Rouy Z."/>
            <person name="Martinez-Vaz B."/>
            <person name="Tiffin P."/>
            <person name="Young N.D."/>
            <person name="Sadowsky M.J."/>
        </authorList>
    </citation>
    <scope>NUCLEOTIDE SEQUENCE [LARGE SCALE GENOMIC DNA]</scope>
    <source>
        <strain evidence="2 3">USDA4894</strain>
    </source>
</reference>
<evidence type="ECO:0000256" key="1">
    <source>
        <dbReference type="SAM" id="Phobius"/>
    </source>
</evidence>
<organism evidence="2 3">
    <name type="scientific">Sinorhizobium terangae</name>
    <dbReference type="NCBI Taxonomy" id="110322"/>
    <lineage>
        <taxon>Bacteria</taxon>
        <taxon>Pseudomonadati</taxon>
        <taxon>Pseudomonadota</taxon>
        <taxon>Alphaproteobacteria</taxon>
        <taxon>Hyphomicrobiales</taxon>
        <taxon>Rhizobiaceae</taxon>
        <taxon>Sinorhizobium/Ensifer group</taxon>
        <taxon>Sinorhizobium</taxon>
    </lineage>
</organism>
<proteinExistence type="predicted"/>